<dbReference type="InterPro" id="IPR039754">
    <property type="entry name" value="Esf1"/>
</dbReference>
<dbReference type="Pfam" id="PF25121">
    <property type="entry name" value="RRM_ESF1"/>
    <property type="match status" value="1"/>
</dbReference>
<name>A0A7I8IMY5_SPIIN</name>
<feature type="region of interest" description="Disordered" evidence="1">
    <location>
        <begin position="1"/>
        <end position="74"/>
    </location>
</feature>
<dbReference type="GO" id="GO:0003723">
    <property type="term" value="F:RNA binding"/>
    <property type="evidence" value="ECO:0007669"/>
    <property type="project" value="TreeGrafter"/>
</dbReference>
<feature type="compositionally biased region" description="Basic and acidic residues" evidence="1">
    <location>
        <begin position="49"/>
        <end position="63"/>
    </location>
</feature>
<proteinExistence type="predicted"/>
<feature type="compositionally biased region" description="Low complexity" evidence="1">
    <location>
        <begin position="126"/>
        <end position="138"/>
    </location>
</feature>
<protein>
    <recommendedName>
        <fullName evidence="2">ESF1 RRM domain-containing protein</fullName>
    </recommendedName>
</protein>
<dbReference type="AlphaFoldDB" id="A0A7I8IMY5"/>
<organism evidence="3">
    <name type="scientific">Spirodela intermedia</name>
    <name type="common">Intermediate duckweed</name>
    <dbReference type="NCBI Taxonomy" id="51605"/>
    <lineage>
        <taxon>Eukaryota</taxon>
        <taxon>Viridiplantae</taxon>
        <taxon>Streptophyta</taxon>
        <taxon>Embryophyta</taxon>
        <taxon>Tracheophyta</taxon>
        <taxon>Spermatophyta</taxon>
        <taxon>Magnoliopsida</taxon>
        <taxon>Liliopsida</taxon>
        <taxon>Araceae</taxon>
        <taxon>Lemnoideae</taxon>
        <taxon>Spirodela</taxon>
    </lineage>
</organism>
<evidence type="ECO:0000313" key="4">
    <source>
        <dbReference type="Proteomes" id="UP001189122"/>
    </source>
</evidence>
<dbReference type="InterPro" id="IPR056750">
    <property type="entry name" value="RRM_ESF1"/>
</dbReference>
<keyword evidence="4" id="KW-1185">Reference proteome</keyword>
<dbReference type="GO" id="GO:0006364">
    <property type="term" value="P:rRNA processing"/>
    <property type="evidence" value="ECO:0007669"/>
    <property type="project" value="InterPro"/>
</dbReference>
<accession>A0A7I8IMY5</accession>
<gene>
    <name evidence="3" type="ORF">SI7747_05005747</name>
</gene>
<feature type="compositionally biased region" description="Acidic residues" evidence="1">
    <location>
        <begin position="189"/>
        <end position="208"/>
    </location>
</feature>
<feature type="domain" description="ESF1 RRM" evidence="2">
    <location>
        <begin position="252"/>
        <end position="349"/>
    </location>
</feature>
<evidence type="ECO:0000259" key="2">
    <source>
        <dbReference type="Pfam" id="PF25121"/>
    </source>
</evidence>
<dbReference type="PANTHER" id="PTHR12202">
    <property type="entry name" value="ESF1 HOMOLOG"/>
    <property type="match status" value="1"/>
</dbReference>
<reference evidence="3 4" key="1">
    <citation type="submission" date="2019-12" db="EMBL/GenBank/DDBJ databases">
        <authorList>
            <person name="Scholz U."/>
            <person name="Mascher M."/>
            <person name="Fiebig A."/>
        </authorList>
    </citation>
    <scope>NUCLEOTIDE SEQUENCE</scope>
</reference>
<dbReference type="PANTHER" id="PTHR12202:SF0">
    <property type="entry name" value="ESF1 HOMOLOG"/>
    <property type="match status" value="1"/>
</dbReference>
<evidence type="ECO:0000256" key="1">
    <source>
        <dbReference type="SAM" id="MobiDB-lite"/>
    </source>
</evidence>
<evidence type="ECO:0000313" key="3">
    <source>
        <dbReference type="EMBL" id="CAA2619578.1"/>
    </source>
</evidence>
<feature type="compositionally biased region" description="Acidic residues" evidence="1">
    <location>
        <begin position="216"/>
        <end position="226"/>
    </location>
</feature>
<dbReference type="Proteomes" id="UP001189122">
    <property type="component" value="Unassembled WGS sequence"/>
</dbReference>
<feature type="region of interest" description="Disordered" evidence="1">
    <location>
        <begin position="87"/>
        <end position="229"/>
    </location>
</feature>
<dbReference type="EMBL" id="LR743592">
    <property type="protein sequence ID" value="CAA2619578.1"/>
    <property type="molecule type" value="Genomic_DNA"/>
</dbReference>
<feature type="compositionally biased region" description="Basic and acidic residues" evidence="1">
    <location>
        <begin position="147"/>
        <end position="158"/>
    </location>
</feature>
<sequence>MAIPEQTERKKRKKLQHQGDKEKKKKKGQGLRAADATDQVEGKKRRGKSLHDDVARAEDDGKMRKTKKRLKELEQVKRRESLRWKGVEKSRGRWPVGGGISLQMLGSPPPTRTRGFSACRSAIPRSASTPASVASSPTKGMPRLLPRRQEGKPRKGKVDNPLAHYYLREEDTPAAVQTGGKEARRASESDEESEPSTTEEERVDESGIDSDTSSSTDEEDGDDDDYQYGVESDGYKFWIGSQEDTPTTENETHRLAVVNMDWDHIKAVDLYVLMSTSLLTSCPQSGGQVLSVAVYPSEFGLKCMEVEAVRGPHALIDGQNDRGGDADDDDIDDEIANERIRSYQLQRLK</sequence>
<dbReference type="EMBL" id="CACRZD030000005">
    <property type="protein sequence ID" value="CAA6659324.1"/>
    <property type="molecule type" value="Genomic_DNA"/>
</dbReference>